<name>A0A5S9IU54_UABAM</name>
<accession>A0A5S9IU54</accession>
<evidence type="ECO:0000313" key="2">
    <source>
        <dbReference type="Proteomes" id="UP000326354"/>
    </source>
</evidence>
<sequence>MTTFQMDKKLETEKISSPLGKRWVFFLQVHKNSNTQKSAKALINLVECLFRYTTLITVSDYLAYTKRYSRDNHIAVYKCLTQKRNWTNNWLACLDKVWPSKETFITDIASLQREKIIDAFATILQINVPTNKKKKHISAKEYNRYLKHFQHLIPLIKCWNSYSLMYYQDFPWQQDNEVTVPVLSFVGLKPKHSLQDIKSKIHGTLGKFYLCNNSNSQFLSLYPFFYMNAQKTVNFFTYFNTKKQQIEYINYDDRTKEKTTNSSFVKELAIICNFLEKLPSDFMYSTMEDVSFAKEIFYPSLEKLSQYRNVHKKIKTKLKKSSFNIVTCLHELLSKFFINAFLEKLLSHDILEILVQLDFSQKILCLNDLYPDLEKSIVHILETTNAKIKNDSALFHKLHNKFLQKKDYDTLKFLMLVWSTINQEIVIEHIEKLPSEYREEIFLVILDFLLDEEMYEEAIFFFDNLYCDKDLLHNKSTIIKLIKAFINVDPQRAFDTCQLFIYNWDIQWIDDVVEDLIHISLRKTVALVDESNADPSTFDHAKWQRWIVIYEILSKKKDLQLLQKFIESVGDPLSRLRLEGVCALSLNKMDVFMKIVSEISFSNNIEQIIGSICFFIHYLDDNLSVDEDLTDKLIEIIHTYSYSLLDFVGTYNIKKNSQKFLANIHAGDIIRIKREFEEDDKKISLFSIYISYLIAKGFLSIDDLQKNAALIEKNFLHSSENNFQELFEITEKVEDTHNYEYNTVNQLLAEMATVLWGKDKQIAIYYIEQIIPDMLFDKEDAVKKLVESHPNIKLKELETFSLEKYEIDRVKVLWLDKHITNFPQNIVPLYSKVDETLKNRLITKGIPLLIEFNIEEAIKFMEVIKKQAIFDFGNQMGTIFLKLYRYDEAIGCDFLLNVSGWDLTHNSAVSNSLLRALKKLSLRKLLSIYETIIAHSDILYREEIYTLLLSAIVHRKPSFTFELLKETSTSFSGSILEKIVYSLISQLCNSKKNLAYQLFEYLYAKMQIKKFTIDDVSLSQIENAIIDCMREEKSWNDTPEICIHRWMVSPRLFSKLCFRLLFSMPERSISLARYLVGKKEIFYILGEAPFIINSDKSLDIQIEFNNEVLPVLSAANKDALLQLILLSMHRLVDLEDVFPYILSSIWSREDTQKIIEALPEEAEKHLSLANYITFMVAKELNGFNRLRFESNLKYFSEKFYKKESEKIDIEKQFFPVLFRIMFWVKPELVDEIWLSYWDQQDFIAFILISTIDDPKKQMLWIDKIISKEDRLEGFEMIATSIIEHNFPVIEGFCEDCAQAIEDYGGFELVYLRVPNIFITLLELDIDTAISLINSIFDEEILASSVEFALEYLCTAKNFSQKMCKRVILWLKNTSITKCITANDQLYFYCQLVERMLDIDCEREARKLINEIIRLTKVCQEREKRYYLEDLITRLLDRDVELAYKIVQSYEDNEDLFVKVVAQKSLDNLPHAIDMAKNHENPEVVNSALEQIAMTLVAVKPEDVFAIENYIDELLCGDLVYGALALASAKQQRSPDEYMEKIENYNILLRTYCEIAEVYLKKDDTPQYIKYQKKIEQAIKGIKPSYNFLGLSLEWNSGFPVEIPTETLEKLSYLYPKSTIQLFLMYLEHDRFIDLEEALQAIFRAVALRCPEDVLGILKKVEHFDLGNYEDVLREEAKKNPKRAMSWLVQVDQTHLYPLVLDEVSDQKTFFECLELALEYSHNFSKQDYINRLTMLIKYLFRIGGQSIVFRMIEVVQIFSPPPFPASINEIIQGCIDICNDWEKKQRQQFSD</sequence>
<proteinExistence type="predicted"/>
<protein>
    <submittedName>
        <fullName evidence="1">Uncharacterized protein</fullName>
    </submittedName>
</protein>
<evidence type="ECO:0000313" key="1">
    <source>
        <dbReference type="EMBL" id="BBM87431.1"/>
    </source>
</evidence>
<reference evidence="1 2" key="1">
    <citation type="submission" date="2019-08" db="EMBL/GenBank/DDBJ databases">
        <title>Complete genome sequence of Candidatus Uab amorphum.</title>
        <authorList>
            <person name="Shiratori T."/>
            <person name="Suzuki S."/>
            <person name="Kakizawa Y."/>
            <person name="Ishida K."/>
        </authorList>
    </citation>
    <scope>NUCLEOTIDE SEQUENCE [LARGE SCALE GENOMIC DNA]</scope>
    <source>
        <strain evidence="1 2">SRT547</strain>
    </source>
</reference>
<keyword evidence="2" id="KW-1185">Reference proteome</keyword>
<dbReference type="KEGG" id="uam:UABAM_05840"/>
<gene>
    <name evidence="1" type="ORF">UABAM_05840</name>
</gene>
<dbReference type="RefSeq" id="WP_151971452.1">
    <property type="nucleotide sequence ID" value="NZ_AP019860.1"/>
</dbReference>
<dbReference type="EMBL" id="AP019860">
    <property type="protein sequence ID" value="BBM87431.1"/>
    <property type="molecule type" value="Genomic_DNA"/>
</dbReference>
<dbReference type="Proteomes" id="UP000326354">
    <property type="component" value="Chromosome"/>
</dbReference>
<organism evidence="1 2">
    <name type="scientific">Uabimicrobium amorphum</name>
    <dbReference type="NCBI Taxonomy" id="2596890"/>
    <lineage>
        <taxon>Bacteria</taxon>
        <taxon>Pseudomonadati</taxon>
        <taxon>Planctomycetota</taxon>
        <taxon>Candidatus Uabimicrobiia</taxon>
        <taxon>Candidatus Uabimicrobiales</taxon>
        <taxon>Candidatus Uabimicrobiaceae</taxon>
        <taxon>Candidatus Uabimicrobium</taxon>
    </lineage>
</organism>